<proteinExistence type="predicted"/>
<feature type="chain" id="PRO_5042194933" evidence="3">
    <location>
        <begin position="23"/>
        <end position="249"/>
    </location>
</feature>
<keyword evidence="2" id="KW-0472">Membrane</keyword>
<reference evidence="4" key="1">
    <citation type="submission" date="2021-01" db="EMBL/GenBank/DDBJ databases">
        <authorList>
            <person name="Eckstrom K.M.E."/>
        </authorList>
    </citation>
    <scope>NUCLEOTIDE SEQUENCE</scope>
    <source>
        <strain evidence="4">UVCC 0001</strain>
    </source>
</reference>
<evidence type="ECO:0000256" key="1">
    <source>
        <dbReference type="SAM" id="MobiDB-lite"/>
    </source>
</evidence>
<comment type="caution">
    <text evidence="4">The sequence shown here is derived from an EMBL/GenBank/DDBJ whole genome shotgun (WGS) entry which is preliminary data.</text>
</comment>
<feature type="region of interest" description="Disordered" evidence="1">
    <location>
        <begin position="155"/>
        <end position="180"/>
    </location>
</feature>
<feature type="signal peptide" evidence="3">
    <location>
        <begin position="1"/>
        <end position="22"/>
    </location>
</feature>
<feature type="transmembrane region" description="Helical" evidence="2">
    <location>
        <begin position="186"/>
        <end position="205"/>
    </location>
</feature>
<dbReference type="Proteomes" id="UP001255856">
    <property type="component" value="Unassembled WGS sequence"/>
</dbReference>
<feature type="region of interest" description="Disordered" evidence="1">
    <location>
        <begin position="75"/>
        <end position="101"/>
    </location>
</feature>
<accession>A0AAD9MN36</accession>
<evidence type="ECO:0000313" key="5">
    <source>
        <dbReference type="Proteomes" id="UP001255856"/>
    </source>
</evidence>
<dbReference type="AlphaFoldDB" id="A0AAD9MN36"/>
<sequence length="249" mass="27032">MRTIYLVVGLLAVLSVTGHVSAQNTKDVAEEDSPVHTILIMNKDLLESMKQRAAAMEQMMGRRAGAFHAHHAFPGRDKSAGEPHGFKKDPASDAQPETTRAFPGFGVRAEPLKTKPEEPRATAILASSAHVDRHAHPHRPCLFRRAKHWFKQVMGAPPQHPRRPEAADEEGPLRRGPPPPPSAVDALLALLVVLVPVAAGSWLIFHGTRSLLHCSRRAAGEPQFMSANPGLVYASQHAYQALPAKEAAV</sequence>
<gene>
    <name evidence="4" type="ORF">QBZ16_000512</name>
</gene>
<protein>
    <submittedName>
        <fullName evidence="4">Uncharacterized protein</fullName>
    </submittedName>
</protein>
<evidence type="ECO:0000256" key="3">
    <source>
        <dbReference type="SAM" id="SignalP"/>
    </source>
</evidence>
<keyword evidence="5" id="KW-1185">Reference proteome</keyword>
<evidence type="ECO:0000256" key="2">
    <source>
        <dbReference type="SAM" id="Phobius"/>
    </source>
</evidence>
<organism evidence="4 5">
    <name type="scientific">Prototheca wickerhamii</name>
    <dbReference type="NCBI Taxonomy" id="3111"/>
    <lineage>
        <taxon>Eukaryota</taxon>
        <taxon>Viridiplantae</taxon>
        <taxon>Chlorophyta</taxon>
        <taxon>core chlorophytes</taxon>
        <taxon>Trebouxiophyceae</taxon>
        <taxon>Chlorellales</taxon>
        <taxon>Chlorellaceae</taxon>
        <taxon>Prototheca</taxon>
    </lineage>
</organism>
<name>A0AAD9MN36_PROWI</name>
<dbReference type="EMBL" id="JASFZW010000001">
    <property type="protein sequence ID" value="KAK2080658.1"/>
    <property type="molecule type" value="Genomic_DNA"/>
</dbReference>
<keyword evidence="2" id="KW-0812">Transmembrane</keyword>
<evidence type="ECO:0000313" key="4">
    <source>
        <dbReference type="EMBL" id="KAK2080658.1"/>
    </source>
</evidence>
<keyword evidence="2" id="KW-1133">Transmembrane helix</keyword>
<keyword evidence="3" id="KW-0732">Signal</keyword>
<feature type="compositionally biased region" description="Basic and acidic residues" evidence="1">
    <location>
        <begin position="75"/>
        <end position="91"/>
    </location>
</feature>